<feature type="domain" description="LysM" evidence="6">
    <location>
        <begin position="156"/>
        <end position="199"/>
    </location>
</feature>
<feature type="compositionally biased region" description="Basic and acidic residues" evidence="5">
    <location>
        <begin position="813"/>
        <end position="822"/>
    </location>
</feature>
<proteinExistence type="inferred from homology"/>
<feature type="region of interest" description="Disordered" evidence="5">
    <location>
        <begin position="514"/>
        <end position="560"/>
    </location>
</feature>
<dbReference type="AlphaFoldDB" id="A0ABD0JM97"/>
<evidence type="ECO:0000313" key="9">
    <source>
        <dbReference type="Proteomes" id="UP001519460"/>
    </source>
</evidence>
<dbReference type="PANTHER" id="PTHR23354:SF62">
    <property type="entry name" value="MUSTARD, ISOFORM V"/>
    <property type="match status" value="1"/>
</dbReference>
<dbReference type="CDD" id="cd00118">
    <property type="entry name" value="LysM"/>
    <property type="match status" value="1"/>
</dbReference>
<dbReference type="Pfam" id="PF01476">
    <property type="entry name" value="LysM"/>
    <property type="match status" value="1"/>
</dbReference>
<accession>A0ABD0JM97</accession>
<dbReference type="Pfam" id="PF07534">
    <property type="entry name" value="TLD"/>
    <property type="match status" value="1"/>
</dbReference>
<gene>
    <name evidence="8" type="ORF">BaRGS_00032869</name>
</gene>
<comment type="similarity">
    <text evidence="2">Belongs to the OXR1 family.</text>
</comment>
<evidence type="ECO:0000256" key="3">
    <source>
        <dbReference type="ARBA" id="ARBA00023128"/>
    </source>
</evidence>
<dbReference type="InterPro" id="IPR036779">
    <property type="entry name" value="LysM_dom_sf"/>
</dbReference>
<feature type="compositionally biased region" description="Low complexity" evidence="5">
    <location>
        <begin position="375"/>
        <end position="389"/>
    </location>
</feature>
<feature type="region of interest" description="Disordered" evidence="5">
    <location>
        <begin position="366"/>
        <end position="455"/>
    </location>
</feature>
<dbReference type="PROSITE" id="PS51886">
    <property type="entry name" value="TLDC"/>
    <property type="match status" value="1"/>
</dbReference>
<feature type="region of interest" description="Disordered" evidence="5">
    <location>
        <begin position="647"/>
        <end position="725"/>
    </location>
</feature>
<dbReference type="Proteomes" id="UP001519460">
    <property type="component" value="Unassembled WGS sequence"/>
</dbReference>
<evidence type="ECO:0000259" key="7">
    <source>
        <dbReference type="PROSITE" id="PS51886"/>
    </source>
</evidence>
<feature type="compositionally biased region" description="Low complexity" evidence="5">
    <location>
        <begin position="54"/>
        <end position="86"/>
    </location>
</feature>
<dbReference type="GO" id="GO:0005739">
    <property type="term" value="C:mitochondrion"/>
    <property type="evidence" value="ECO:0007669"/>
    <property type="project" value="UniProtKB-SubCell"/>
</dbReference>
<evidence type="ECO:0000256" key="2">
    <source>
        <dbReference type="ARBA" id="ARBA00009540"/>
    </source>
</evidence>
<comment type="subcellular location">
    <subcellularLocation>
        <location evidence="1">Mitochondrion</location>
    </subcellularLocation>
</comment>
<evidence type="ECO:0000313" key="8">
    <source>
        <dbReference type="EMBL" id="KAK7475901.1"/>
    </source>
</evidence>
<dbReference type="SMART" id="SM00584">
    <property type="entry name" value="TLDc"/>
    <property type="match status" value="1"/>
</dbReference>
<evidence type="ECO:0000259" key="6">
    <source>
        <dbReference type="PROSITE" id="PS51782"/>
    </source>
</evidence>
<feature type="region of interest" description="Disordered" evidence="5">
    <location>
        <begin position="202"/>
        <end position="226"/>
    </location>
</feature>
<dbReference type="Gene3D" id="3.10.350.10">
    <property type="entry name" value="LysM domain"/>
    <property type="match status" value="1"/>
</dbReference>
<dbReference type="InterPro" id="IPR006571">
    <property type="entry name" value="TLDc_dom"/>
</dbReference>
<feature type="compositionally biased region" description="Polar residues" evidence="5">
    <location>
        <begin position="390"/>
        <end position="403"/>
    </location>
</feature>
<feature type="compositionally biased region" description="Low complexity" evidence="5">
    <location>
        <begin position="781"/>
        <end position="794"/>
    </location>
</feature>
<feature type="compositionally biased region" description="Basic and acidic residues" evidence="5">
    <location>
        <begin position="835"/>
        <end position="847"/>
    </location>
</feature>
<keyword evidence="9" id="KW-1185">Reference proteome</keyword>
<dbReference type="InterPro" id="IPR018392">
    <property type="entry name" value="LysM"/>
</dbReference>
<feature type="non-terminal residue" evidence="8">
    <location>
        <position position="1133"/>
    </location>
</feature>
<protein>
    <recommendedName>
        <fullName evidence="4">Oxidation resistance protein 1</fullName>
    </recommendedName>
</protein>
<sequence length="1133" mass="121079">MGSSMLTAVYGVYVRLIERGETCCLFFKRFRSGSGSSAAGDGKKDRVGMEENVSQPASATGGAGATASSPSSATASSSAASTNQSGSERRGDTVWYVDHHFTAEPPAPRPGEKGELSSLSLLTAAGLQHTVLAALRQTDPTTTATTAATATGAADANSGVKASDTLERIAAHHDITPSELQKVNKMTSRMVFAGQILYIPDPDYVPSDPPTPEPSSPPVSPTMDPRPKLDVPIVKMADKPPEKVPGHAMKIPSPPSSASILPSPHPLSEEEARKLDEECHERFLKLCAKYITEGMGMVTGTLLVTPNAIMFDPDMRDLLVKENGPDGYGVVIYFETILSAALYHDLSAMRYHTRTSSEREVMERPAIYHADLRPRSASTSSIRTNSSATLATQGVTTSHSASGLSPFFSASGENTQNSPGRQGKLESSPLAAGGEESSTDAVDEGAGKRDSGEIRFVGSDVARSVRGDEGGMVMVEGAQTGETSTDDVFTFDAASQEGATASATSPLITFDLSTVPQLGTGSGEKIEESSQVSERVQSDDTVSDGFATSQPESKETFTRETPALAAGEVSLPGGVNVDLLSFDSYAPKEQTVASEKDGTDQTGTLSMDLEGLMIGEATPTSQDNGDNLVSTAAEGDAENLSIPVQESAGALRSEDASAPALVSTDEPTLDSGAEVPGDVSACAPRDTGTFSTEGKSSDDRQEKGAEEAGGVETESGTQEGEEMRIGNIVYLPVEESSSGEMIVRGSSDDLIPVAPTQEATELNLDDEDGSARDAVDGAGSGSRPPSGSFSPLRSSAQHLSNLVNYATGFFRNTADDRKDVPDMPKGQGSAGTEPEGARRRWASEKSGRGKATLRNAVGVDERPDLFRDINSLIPHLPEDDDRQPPIYLHLHVDEARCDRLVAATALRESYTEHQITKPHYWFSIPRSKVDNLYAFFIQWRPEVYGDEDIDPEDQGFVVVKETDVQGAEAPLNIVEDFFGSTAASFKKDWELISREEIRRRQPSIDTEPVTMPEMDHDSSILTESQLADSLPPRTIGYRWALAYSTALNGISLQTLYRCVAQFDSPILLVVQDTEGHIFGAYASHPLRYSDHFYGNGTSQLWTFKDGFKVFKWTGDNTFFIKGDRNSLSFGSGS</sequence>
<organism evidence="8 9">
    <name type="scientific">Batillaria attramentaria</name>
    <dbReference type="NCBI Taxonomy" id="370345"/>
    <lineage>
        <taxon>Eukaryota</taxon>
        <taxon>Metazoa</taxon>
        <taxon>Spiralia</taxon>
        <taxon>Lophotrochozoa</taxon>
        <taxon>Mollusca</taxon>
        <taxon>Gastropoda</taxon>
        <taxon>Caenogastropoda</taxon>
        <taxon>Sorbeoconcha</taxon>
        <taxon>Cerithioidea</taxon>
        <taxon>Batillariidae</taxon>
        <taxon>Batillaria</taxon>
    </lineage>
</organism>
<comment type="caution">
    <text evidence="8">The sequence shown here is derived from an EMBL/GenBank/DDBJ whole genome shotgun (WGS) entry which is preliminary data.</text>
</comment>
<feature type="region of interest" description="Disordered" evidence="5">
    <location>
        <begin position="240"/>
        <end position="265"/>
    </location>
</feature>
<name>A0ABD0JM97_9CAEN</name>
<dbReference type="PANTHER" id="PTHR23354">
    <property type="entry name" value="NUCLEOLAR PROTEIN 7/ESTROGEN RECEPTOR COACTIVATOR-RELATED"/>
    <property type="match status" value="1"/>
</dbReference>
<dbReference type="EMBL" id="JACVVK020000391">
    <property type="protein sequence ID" value="KAK7475901.1"/>
    <property type="molecule type" value="Genomic_DNA"/>
</dbReference>
<feature type="region of interest" description="Disordered" evidence="5">
    <location>
        <begin position="33"/>
        <end position="90"/>
    </location>
</feature>
<dbReference type="SUPFAM" id="SSF54106">
    <property type="entry name" value="LysM domain"/>
    <property type="match status" value="1"/>
</dbReference>
<dbReference type="PROSITE" id="PS51782">
    <property type="entry name" value="LYSM"/>
    <property type="match status" value="1"/>
</dbReference>
<feature type="region of interest" description="Disordered" evidence="5">
    <location>
        <begin position="813"/>
        <end position="849"/>
    </location>
</feature>
<feature type="region of interest" description="Disordered" evidence="5">
    <location>
        <begin position="759"/>
        <end position="794"/>
    </location>
</feature>
<evidence type="ECO:0000256" key="5">
    <source>
        <dbReference type="SAM" id="MobiDB-lite"/>
    </source>
</evidence>
<evidence type="ECO:0000256" key="1">
    <source>
        <dbReference type="ARBA" id="ARBA00004173"/>
    </source>
</evidence>
<feature type="compositionally biased region" description="Pro residues" evidence="5">
    <location>
        <begin position="207"/>
        <end position="220"/>
    </location>
</feature>
<feature type="compositionally biased region" description="Polar residues" evidence="5">
    <location>
        <begin position="411"/>
        <end position="420"/>
    </location>
</feature>
<dbReference type="SMART" id="SM00257">
    <property type="entry name" value="LysM"/>
    <property type="match status" value="1"/>
</dbReference>
<evidence type="ECO:0000256" key="4">
    <source>
        <dbReference type="ARBA" id="ARBA00040604"/>
    </source>
</evidence>
<feature type="compositionally biased region" description="Basic and acidic residues" evidence="5">
    <location>
        <begin position="695"/>
        <end position="706"/>
    </location>
</feature>
<feature type="domain" description="TLDc" evidence="7">
    <location>
        <begin position="1019"/>
        <end position="1133"/>
    </location>
</feature>
<reference evidence="8 9" key="1">
    <citation type="journal article" date="2023" name="Sci. Data">
        <title>Genome assembly of the Korean intertidal mud-creeper Batillaria attramentaria.</title>
        <authorList>
            <person name="Patra A.K."/>
            <person name="Ho P.T."/>
            <person name="Jun S."/>
            <person name="Lee S.J."/>
            <person name="Kim Y."/>
            <person name="Won Y.J."/>
        </authorList>
    </citation>
    <scope>NUCLEOTIDE SEQUENCE [LARGE SCALE GENOMIC DNA]</scope>
    <source>
        <strain evidence="8">Wonlab-2016</strain>
    </source>
</reference>
<keyword evidence="3" id="KW-0496">Mitochondrion</keyword>